<evidence type="ECO:0000259" key="3">
    <source>
        <dbReference type="PROSITE" id="PS50102"/>
    </source>
</evidence>
<feature type="region of interest" description="Disordered" evidence="2">
    <location>
        <begin position="353"/>
        <end position="374"/>
    </location>
</feature>
<dbReference type="PANTHER" id="PTHR47073:SF2">
    <property type="entry name" value="PROTEIN ANTI-SILENCING 1"/>
    <property type="match status" value="1"/>
</dbReference>
<dbReference type="AlphaFoldDB" id="A0A6I9RS25"/>
<dbReference type="KEGG" id="egu:105052175"/>
<dbReference type="PROSITE" id="PS51038">
    <property type="entry name" value="BAH"/>
    <property type="match status" value="1"/>
</dbReference>
<dbReference type="InterPro" id="IPR043151">
    <property type="entry name" value="BAH_sf"/>
</dbReference>
<dbReference type="Gene3D" id="2.30.30.490">
    <property type="match status" value="1"/>
</dbReference>
<protein>
    <submittedName>
        <fullName evidence="6">Protein ANTI-SILENCING 1 isoform X1</fullName>
    </submittedName>
</protein>
<evidence type="ECO:0000256" key="1">
    <source>
        <dbReference type="PROSITE-ProRule" id="PRU00176"/>
    </source>
</evidence>
<organism evidence="5 6">
    <name type="scientific">Elaeis guineensis var. tenera</name>
    <name type="common">Oil palm</name>
    <dbReference type="NCBI Taxonomy" id="51953"/>
    <lineage>
        <taxon>Eukaryota</taxon>
        <taxon>Viridiplantae</taxon>
        <taxon>Streptophyta</taxon>
        <taxon>Embryophyta</taxon>
        <taxon>Tracheophyta</taxon>
        <taxon>Spermatophyta</taxon>
        <taxon>Magnoliopsida</taxon>
        <taxon>Liliopsida</taxon>
        <taxon>Arecaceae</taxon>
        <taxon>Arecoideae</taxon>
        <taxon>Cocoseae</taxon>
        <taxon>Elaeidinae</taxon>
        <taxon>Elaeis</taxon>
    </lineage>
</organism>
<keyword evidence="1" id="KW-0694">RNA-binding</keyword>
<proteinExistence type="predicted"/>
<evidence type="ECO:0000313" key="5">
    <source>
        <dbReference type="Proteomes" id="UP000504607"/>
    </source>
</evidence>
<feature type="domain" description="BAH" evidence="4">
    <location>
        <begin position="40"/>
        <end position="164"/>
    </location>
</feature>
<dbReference type="GO" id="GO:0003723">
    <property type="term" value="F:RNA binding"/>
    <property type="evidence" value="ECO:0007669"/>
    <property type="project" value="UniProtKB-UniRule"/>
</dbReference>
<sequence length="566" mass="63676">MAHSEDRSNDDIQFHWGKKRGIGGTKRDCQFYESFTFDNVNYSLYDCVYLSKHGEPEPYIGKILKIWEQLGHKRVKILWFFRPNEIQNYLGDHTPLETEIFMASGEGVGLSNVNALEAIAGKCCVICTSKDERNRQPSSEELAMADYIFYRTFDVGSYEISEKIADRIADVEVKYLLNWKEDQKPKLEANGNGDRKPNIEAKFEAVGGDQEPEDKSSKKIALVDGSAKPLDMASFEKVRLGEKKTNPLDESLKMASPAVPADGNKKAGPQTLGVTRRPDQKWKAEAIFEAIGDGDRVPKFEAIGDGDQRSEEKPSKKMRLTDGLAKNLDKASSEKAKLCEKKTEALDNSLKKVSPAVPADKDNKADPQTLEVTRRSDADRSKWFKGLPWEGRMQKAAEQGTLVFIENLDPSYTSSEVEDIIYHALKQSCTARVIPQATFQDPTYGQAYVIFKTKEATDLAVSKINMGCLMLPNGRPLTCRKGMLMVPQPKPSTLTGHLSVKLKPQLQREDVKKAVSTSHCSQPNTIEYEMAMDWILAQEKSVRWFHRLFKGHGDEQKLGKKSLKHK</sequence>
<feature type="domain" description="RRM" evidence="3">
    <location>
        <begin position="401"/>
        <end position="484"/>
    </location>
</feature>
<dbReference type="GO" id="GO:0003682">
    <property type="term" value="F:chromatin binding"/>
    <property type="evidence" value="ECO:0007669"/>
    <property type="project" value="InterPro"/>
</dbReference>
<dbReference type="FunCoup" id="A0A6I9RS25">
    <property type="interactions" value="2106"/>
</dbReference>
<dbReference type="Pfam" id="PF01426">
    <property type="entry name" value="BAH"/>
    <property type="match status" value="1"/>
</dbReference>
<dbReference type="PROSITE" id="PS50102">
    <property type="entry name" value="RRM"/>
    <property type="match status" value="1"/>
</dbReference>
<dbReference type="SUPFAM" id="SSF54928">
    <property type="entry name" value="RNA-binding domain, RBD"/>
    <property type="match status" value="1"/>
</dbReference>
<feature type="compositionally biased region" description="Basic and acidic residues" evidence="2">
    <location>
        <begin position="306"/>
        <end position="315"/>
    </location>
</feature>
<dbReference type="OrthoDB" id="1896853at2759"/>
<gene>
    <name evidence="6" type="primary">LOC105052175</name>
</gene>
<dbReference type="InterPro" id="IPR000504">
    <property type="entry name" value="RRM_dom"/>
</dbReference>
<dbReference type="PANTHER" id="PTHR47073">
    <property type="entry name" value="PROTEIN ANTI-SILENCING 1"/>
    <property type="match status" value="1"/>
</dbReference>
<dbReference type="CDD" id="cd00590">
    <property type="entry name" value="RRM_SF"/>
    <property type="match status" value="1"/>
</dbReference>
<reference evidence="6" key="1">
    <citation type="submission" date="2025-08" db="UniProtKB">
        <authorList>
            <consortium name="RefSeq"/>
        </authorList>
    </citation>
    <scope>IDENTIFICATION</scope>
</reference>
<dbReference type="FunFam" id="2.30.30.490:FF:000017">
    <property type="entry name" value="Bromo-adjacent homology (BAH) domain-containing protein"/>
    <property type="match status" value="1"/>
</dbReference>
<evidence type="ECO:0000259" key="4">
    <source>
        <dbReference type="PROSITE" id="PS51038"/>
    </source>
</evidence>
<dbReference type="InParanoid" id="A0A6I9RS25"/>
<evidence type="ECO:0000256" key="2">
    <source>
        <dbReference type="SAM" id="MobiDB-lite"/>
    </source>
</evidence>
<name>A0A6I9RS25_ELAGV</name>
<dbReference type="InterPro" id="IPR035979">
    <property type="entry name" value="RBD_domain_sf"/>
</dbReference>
<feature type="region of interest" description="Disordered" evidence="2">
    <location>
        <begin position="252"/>
        <end position="280"/>
    </location>
</feature>
<evidence type="ECO:0000313" key="6">
    <source>
        <dbReference type="RefSeq" id="XP_010931209.1"/>
    </source>
</evidence>
<keyword evidence="5" id="KW-1185">Reference proteome</keyword>
<dbReference type="RefSeq" id="XP_010931209.1">
    <property type="nucleotide sequence ID" value="XM_010932907.3"/>
</dbReference>
<dbReference type="GeneID" id="105052175"/>
<dbReference type="InterPro" id="IPR001025">
    <property type="entry name" value="BAH_dom"/>
</dbReference>
<dbReference type="Proteomes" id="UP000504607">
    <property type="component" value="Chromosome 10"/>
</dbReference>
<dbReference type="RefSeq" id="XP_073100648.1">
    <property type="nucleotide sequence ID" value="XM_073244547.1"/>
</dbReference>
<feature type="region of interest" description="Disordered" evidence="2">
    <location>
        <begin position="297"/>
        <end position="318"/>
    </location>
</feature>
<accession>A0A6I9RS25</accession>